<dbReference type="InterPro" id="IPR009003">
    <property type="entry name" value="Peptidase_S1_PA"/>
</dbReference>
<evidence type="ECO:0000259" key="14">
    <source>
        <dbReference type="PROSITE" id="PS51868"/>
    </source>
</evidence>
<keyword evidence="8" id="KW-1043">Host membrane</keyword>
<evidence type="ECO:0000256" key="4">
    <source>
        <dbReference type="ARBA" id="ARBA00022692"/>
    </source>
</evidence>
<dbReference type="Gene3D" id="2.40.10.10">
    <property type="entry name" value="Trypsin-like serine proteases"/>
    <property type="match status" value="2"/>
</dbReference>
<accession>A0AAE7UKC1</accession>
<evidence type="ECO:0000256" key="5">
    <source>
        <dbReference type="ARBA" id="ARBA00022758"/>
    </source>
</evidence>
<keyword evidence="10 13" id="KW-0472">Membrane</keyword>
<dbReference type="SUPFAM" id="SSF50494">
    <property type="entry name" value="Trypsin-like serine proteases"/>
    <property type="match status" value="1"/>
</dbReference>
<keyword evidence="4 13" id="KW-0812">Transmembrane</keyword>
<evidence type="ECO:0000256" key="3">
    <source>
        <dbReference type="ARBA" id="ARBA00022670"/>
    </source>
</evidence>
<feature type="compositionally biased region" description="Low complexity" evidence="12">
    <location>
        <begin position="487"/>
        <end position="507"/>
    </location>
</feature>
<dbReference type="GO" id="GO:0033644">
    <property type="term" value="C:host cell membrane"/>
    <property type="evidence" value="ECO:0007669"/>
    <property type="project" value="UniProtKB-SubCell"/>
</dbReference>
<dbReference type="PROSITE" id="PS51868">
    <property type="entry name" value="PEPTIDASE_S39"/>
    <property type="match status" value="1"/>
</dbReference>
<organism evidence="15 16">
    <name type="scientific">Snake melon asteroid mosaic virus</name>
    <dbReference type="NCBI Taxonomy" id="870588"/>
    <lineage>
        <taxon>Viruses</taxon>
        <taxon>Riboviria</taxon>
        <taxon>Orthornavirae</taxon>
        <taxon>Pisuviricota</taxon>
        <taxon>Pisoniviricetes</taxon>
        <taxon>Sobelivirales</taxon>
        <taxon>Solemoviridae</taxon>
        <taxon>Sobemovirus</taxon>
        <taxon>Sobemovirus SMAMV</taxon>
    </lineage>
</organism>
<dbReference type="GeneID" id="80539517"/>
<reference evidence="15" key="2">
    <citation type="submission" date="2020-09" db="EMBL/GenBank/DDBJ databases">
        <authorList>
            <person name="Desbiez C."/>
            <person name="Verdin E."/>
        </authorList>
    </citation>
    <scope>NUCLEOTIDE SEQUENCE</scope>
    <source>
        <strain evidence="15">Su95-67</strain>
    </source>
</reference>
<feature type="compositionally biased region" description="Polar residues" evidence="12">
    <location>
        <begin position="508"/>
        <end position="523"/>
    </location>
</feature>
<keyword evidence="16" id="KW-1185">Reference proteome</keyword>
<feature type="compositionally biased region" description="Basic residues" evidence="12">
    <location>
        <begin position="524"/>
        <end position="535"/>
    </location>
</feature>
<feature type="transmembrane region" description="Helical" evidence="13">
    <location>
        <begin position="30"/>
        <end position="54"/>
    </location>
</feature>
<evidence type="ECO:0000313" key="15">
    <source>
        <dbReference type="EMBL" id="QSM07159.1"/>
    </source>
</evidence>
<comment type="subcellular location">
    <subcellularLocation>
        <location evidence="1">Host membrane</location>
        <topology evidence="1">Multi-pass membrane protein</topology>
    </subcellularLocation>
</comment>
<evidence type="ECO:0000256" key="11">
    <source>
        <dbReference type="ARBA" id="ARBA00029410"/>
    </source>
</evidence>
<keyword evidence="3" id="KW-0645">Protease</keyword>
<evidence type="ECO:0000256" key="12">
    <source>
        <dbReference type="SAM" id="MobiDB-lite"/>
    </source>
</evidence>
<feature type="region of interest" description="Disordered" evidence="12">
    <location>
        <begin position="475"/>
        <end position="541"/>
    </location>
</feature>
<keyword evidence="7" id="KW-0720">Serine protease</keyword>
<reference evidence="15" key="1">
    <citation type="journal article" date="2011" name="Plant Dis.">
        <title>Snake melon asteroid mosaic virus, a Tentative New Member of the Genus Sobemovirus Infecting Cucurbits.</title>
        <authorList>
            <person name="Lecoq H."/>
            <person name="Dafalla G."/>
            <person name="Delecolle B."/>
            <person name="Wipf-Scheibel C."/>
            <person name="Desbiez C."/>
        </authorList>
    </citation>
    <scope>NUCLEOTIDE SEQUENCE</scope>
    <source>
        <strain evidence="15">Su95-67</strain>
    </source>
</reference>
<dbReference type="GO" id="GO:0075523">
    <property type="term" value="P:viral translational frameshifting"/>
    <property type="evidence" value="ECO:0007669"/>
    <property type="project" value="UniProtKB-KW"/>
</dbReference>
<comment type="function">
    <text evidence="11">Covalently attached to the 5' extremity of the genomic and subgenomic RNAs. It may serve as a primer for the replicase.</text>
</comment>
<evidence type="ECO:0000256" key="2">
    <source>
        <dbReference type="ARBA" id="ARBA00022520"/>
    </source>
</evidence>
<dbReference type="RefSeq" id="YP_010800866.1">
    <property type="nucleotide sequence ID" value="NC_076910.1"/>
</dbReference>
<proteinExistence type="predicted"/>
<evidence type="ECO:0000256" key="1">
    <source>
        <dbReference type="ARBA" id="ARBA00004301"/>
    </source>
</evidence>
<evidence type="ECO:0000256" key="8">
    <source>
        <dbReference type="ARBA" id="ARBA00022870"/>
    </source>
</evidence>
<name>A0AAE7UKC1_9VIRU</name>
<protein>
    <submittedName>
        <fullName evidence="15">Polyprotein</fullName>
    </submittedName>
</protein>
<keyword evidence="9 13" id="KW-1133">Transmembrane helix</keyword>
<sequence>MSKDNLIYATVALWLPTIMLSLSPDVSPELLSLLAHLKSLTLLSVIGAIVIWLWKLLWPPYKPLIVDEENDGVLELQPRLAPHPIYGLVGFVDVDGKTREVAINPLLWPSFRLGSMPNMVDTTQESLVPSSPTFVLDSNNDPACQVFLSNGKSIVGSGSRVKYNGATFLLTAAHVWNGRSENLFVIKRGKMIKVEPTWKIVRGASHDDLDFVLVEVPQAVWSELHVQAAAMLPLTRATQVSVAGGDLSTKLIVSFGEANIDPKRPHIIHHKCSTAPRWSGAPIMAKGSVVGVHLGTAKPELNRGSNVALLLSCKQETYYEGFNYHELEMEDMDEAEMKYMTEYRDISTGDTVVLAPRGYSTRSLIEIEKSFKAPRWSAYEDETPDEFYDANKDVFQFMETDEEHLNCQRAGVGKHSPPSTASPVTNGHLVELMKTVECLYARSDAQIVCLTQQVTSLASEFKEFLKNSPNCEVSTGLKEGGELNSTPSSSKQAASSPPKPQKASPSPLTNSQNSTPKQGPTTASKRRNGRSKRSPPKSGSS</sequence>
<dbReference type="InterPro" id="IPR043504">
    <property type="entry name" value="Peptidase_S1_PA_chymotrypsin"/>
</dbReference>
<dbReference type="GO" id="GO:0004252">
    <property type="term" value="F:serine-type endopeptidase activity"/>
    <property type="evidence" value="ECO:0007669"/>
    <property type="project" value="InterPro"/>
</dbReference>
<dbReference type="EMBL" id="MT989351">
    <property type="protein sequence ID" value="QSM07159.1"/>
    <property type="molecule type" value="Genomic_RNA"/>
</dbReference>
<dbReference type="GO" id="GO:0016020">
    <property type="term" value="C:membrane"/>
    <property type="evidence" value="ECO:0007669"/>
    <property type="project" value="InterPro"/>
</dbReference>
<dbReference type="Proteomes" id="UP000830573">
    <property type="component" value="Segment"/>
</dbReference>
<evidence type="ECO:0000256" key="10">
    <source>
        <dbReference type="ARBA" id="ARBA00023136"/>
    </source>
</evidence>
<evidence type="ECO:0000256" key="7">
    <source>
        <dbReference type="ARBA" id="ARBA00022825"/>
    </source>
</evidence>
<evidence type="ECO:0000256" key="6">
    <source>
        <dbReference type="ARBA" id="ARBA00022801"/>
    </source>
</evidence>
<feature type="transmembrane region" description="Helical" evidence="13">
    <location>
        <begin position="6"/>
        <end position="23"/>
    </location>
</feature>
<evidence type="ECO:0000256" key="9">
    <source>
        <dbReference type="ARBA" id="ARBA00022989"/>
    </source>
</evidence>
<evidence type="ECO:0000256" key="13">
    <source>
        <dbReference type="SAM" id="Phobius"/>
    </source>
</evidence>
<feature type="domain" description="Peptidase S39" evidence="14">
    <location>
        <begin position="128"/>
        <end position="330"/>
    </location>
</feature>
<dbReference type="GO" id="GO:0006508">
    <property type="term" value="P:proteolysis"/>
    <property type="evidence" value="ECO:0007669"/>
    <property type="project" value="UniProtKB-KW"/>
</dbReference>
<dbReference type="InterPro" id="IPR000382">
    <property type="entry name" value="Peptidase_S39B_luteovirus"/>
</dbReference>
<dbReference type="KEGG" id="vg:80539517"/>
<keyword evidence="5" id="KW-0688">Ribosomal frameshifting</keyword>
<keyword evidence="6" id="KW-0378">Hydrolase</keyword>
<keyword evidence="2" id="KW-0191">Covalent protein-RNA linkage</keyword>
<evidence type="ECO:0000313" key="16">
    <source>
        <dbReference type="Proteomes" id="UP000830573"/>
    </source>
</evidence>